<proteinExistence type="predicted"/>
<dbReference type="Gene3D" id="3.40.50.150">
    <property type="entry name" value="Vaccinia Virus protein VP39"/>
    <property type="match status" value="1"/>
</dbReference>
<dbReference type="PANTHER" id="PTHR32379:SF1">
    <property type="entry name" value="GUANIDINOACETATE N-METHYLTRANSFERASE"/>
    <property type="match status" value="1"/>
</dbReference>
<dbReference type="GO" id="GO:0005634">
    <property type="term" value="C:nucleus"/>
    <property type="evidence" value="ECO:0007669"/>
    <property type="project" value="TreeGrafter"/>
</dbReference>
<reference evidence="1 2" key="1">
    <citation type="journal article" date="2011" name="Proc. Natl. Acad. Sci. U.S.A.">
        <title>Niche of harmful alga Aureococcus anophagefferens revealed through ecogenomics.</title>
        <authorList>
            <person name="Gobler C.J."/>
            <person name="Berry D.L."/>
            <person name="Dyhrman S.T."/>
            <person name="Wilhelm S.W."/>
            <person name="Salamov A."/>
            <person name="Lobanov A.V."/>
            <person name="Zhang Y."/>
            <person name="Collier J.L."/>
            <person name="Wurch L.L."/>
            <person name="Kustka A.B."/>
            <person name="Dill B.D."/>
            <person name="Shah M."/>
            <person name="VerBerkmoes N.C."/>
            <person name="Kuo A."/>
            <person name="Terry A."/>
            <person name="Pangilinan J."/>
            <person name="Lindquist E.A."/>
            <person name="Lucas S."/>
            <person name="Paulsen I.T."/>
            <person name="Hattenrath-Lehmann T.K."/>
            <person name="Talmage S.C."/>
            <person name="Walker E.A."/>
            <person name="Koch F."/>
            <person name="Burson A.M."/>
            <person name="Marcoval M.A."/>
            <person name="Tang Y.Z."/>
            <person name="Lecleir G.R."/>
            <person name="Coyne K.J."/>
            <person name="Berg G.M."/>
            <person name="Bertrand E.M."/>
            <person name="Saito M.A."/>
            <person name="Gladyshev V.N."/>
            <person name="Grigoriev I.V."/>
        </authorList>
    </citation>
    <scope>NUCLEOTIDE SEQUENCE [LARGE SCALE GENOMIC DNA]</scope>
    <source>
        <strain evidence="2">CCMP 1984</strain>
    </source>
</reference>
<evidence type="ECO:0000313" key="1">
    <source>
        <dbReference type="EMBL" id="EGB01934.1"/>
    </source>
</evidence>
<dbReference type="SUPFAM" id="SSF53335">
    <property type="entry name" value="S-adenosyl-L-methionine-dependent methyltransferases"/>
    <property type="match status" value="1"/>
</dbReference>
<sequence>MRWEKPYMEACADALDVGADDAVLEVGYGLGFSAARVAAARPRRHVVAECDEAVAARAAAAGFEVAATTWQAFLARPPTDSYTRVFFDDFPIVAADAGDASRWRTFLRAVTPHLAAGARVTGYAADEALLRASLPGGFALASAAAFACEPPPDCPYLAPGAGDALVVPVVVFNTI</sequence>
<dbReference type="GO" id="GO:0005737">
    <property type="term" value="C:cytoplasm"/>
    <property type="evidence" value="ECO:0007669"/>
    <property type="project" value="TreeGrafter"/>
</dbReference>
<evidence type="ECO:0000313" key="2">
    <source>
        <dbReference type="Proteomes" id="UP000002729"/>
    </source>
</evidence>
<dbReference type="PANTHER" id="PTHR32379">
    <property type="entry name" value="GUANIDINOACETATE N-METHYLTRANSFERASE"/>
    <property type="match status" value="1"/>
</dbReference>
<dbReference type="EMBL" id="GL833991">
    <property type="protein sequence ID" value="EGB01934.1"/>
    <property type="molecule type" value="Genomic_DNA"/>
</dbReference>
<dbReference type="RefSeq" id="XP_009043367.1">
    <property type="nucleotide sequence ID" value="XM_009045119.1"/>
</dbReference>
<protein>
    <submittedName>
        <fullName evidence="1">Expressed protein</fullName>
    </submittedName>
</protein>
<dbReference type="OMA" id="WWAPSMA"/>
<name>F0YSH5_AURAN</name>
<dbReference type="AlphaFoldDB" id="F0YSH5"/>
<dbReference type="InterPro" id="IPR051038">
    <property type="entry name" value="RMT2/GAMT_Mtase"/>
</dbReference>
<accession>F0YSH5</accession>
<organism evidence="2">
    <name type="scientific">Aureococcus anophagefferens</name>
    <name type="common">Harmful bloom alga</name>
    <dbReference type="NCBI Taxonomy" id="44056"/>
    <lineage>
        <taxon>Eukaryota</taxon>
        <taxon>Sar</taxon>
        <taxon>Stramenopiles</taxon>
        <taxon>Ochrophyta</taxon>
        <taxon>Pelagophyceae</taxon>
        <taxon>Pelagomonadales</taxon>
        <taxon>Pelagomonadaceae</taxon>
        <taxon>Aureococcus</taxon>
    </lineage>
</organism>
<dbReference type="KEGG" id="aaf:AURANDRAFT_69352"/>
<dbReference type="GO" id="GO:0006601">
    <property type="term" value="P:creatine biosynthetic process"/>
    <property type="evidence" value="ECO:0007669"/>
    <property type="project" value="TreeGrafter"/>
</dbReference>
<dbReference type="GeneID" id="20227441"/>
<dbReference type="InterPro" id="IPR029063">
    <property type="entry name" value="SAM-dependent_MTases_sf"/>
</dbReference>
<dbReference type="GO" id="GO:0030731">
    <property type="term" value="F:guanidinoacetate N-methyltransferase activity"/>
    <property type="evidence" value="ECO:0007669"/>
    <property type="project" value="TreeGrafter"/>
</dbReference>
<dbReference type="Proteomes" id="UP000002729">
    <property type="component" value="Unassembled WGS sequence"/>
</dbReference>
<dbReference type="InParanoid" id="F0YSH5"/>
<gene>
    <name evidence="1" type="ORF">AURANDRAFT_69352</name>
</gene>
<keyword evidence="2" id="KW-1185">Reference proteome</keyword>